<dbReference type="SUPFAM" id="SSF52540">
    <property type="entry name" value="P-loop containing nucleoside triphosphate hydrolases"/>
    <property type="match status" value="1"/>
</dbReference>
<evidence type="ECO:0000259" key="1">
    <source>
        <dbReference type="Pfam" id="PF01935"/>
    </source>
</evidence>
<sequence length="236" mass="25398">SGKSNSTQVLVEEASAAGWAVVVIDVEGEYVKIGQAAKSDAMGGAGPDPERPPRGLDDVQVLLPAAKKRGKPKGARLFTVPASGFPLELLGGLIEVSEAQRRLLHRAAHTLPDGYSLEELITAVTGVWLDDGRQGSTREILLNRLELLARTGLFDDRTNRQVVPLDVDELVAPGRVTVIDVSDLNDRTRNLTLGYVLQSLFQVVEGVARGKMHANGPRPPVMLVMEEVQTFFGASD</sequence>
<feature type="non-terminal residue" evidence="2">
    <location>
        <position position="1"/>
    </location>
</feature>
<feature type="non-terminal residue" evidence="2">
    <location>
        <position position="236"/>
    </location>
</feature>
<dbReference type="InterPro" id="IPR051162">
    <property type="entry name" value="T4SS_component"/>
</dbReference>
<feature type="domain" description="Helicase HerA central" evidence="1">
    <location>
        <begin position="1"/>
        <end position="198"/>
    </location>
</feature>
<organism evidence="2">
    <name type="scientific">marine metagenome</name>
    <dbReference type="NCBI Taxonomy" id="408172"/>
    <lineage>
        <taxon>unclassified sequences</taxon>
        <taxon>metagenomes</taxon>
        <taxon>ecological metagenomes</taxon>
    </lineage>
</organism>
<dbReference type="InterPro" id="IPR027417">
    <property type="entry name" value="P-loop_NTPase"/>
</dbReference>
<dbReference type="PANTHER" id="PTHR30121">
    <property type="entry name" value="UNCHARACTERIZED PROTEIN YJGR-RELATED"/>
    <property type="match status" value="1"/>
</dbReference>
<gene>
    <name evidence="2" type="ORF">METZ01_LOCUS495381</name>
</gene>
<dbReference type="Gene3D" id="3.40.50.300">
    <property type="entry name" value="P-loop containing nucleotide triphosphate hydrolases"/>
    <property type="match status" value="2"/>
</dbReference>
<dbReference type="EMBL" id="UINC01216407">
    <property type="protein sequence ID" value="SVE42527.1"/>
    <property type="molecule type" value="Genomic_DNA"/>
</dbReference>
<reference evidence="2" key="1">
    <citation type="submission" date="2018-05" db="EMBL/GenBank/DDBJ databases">
        <authorList>
            <person name="Lanie J.A."/>
            <person name="Ng W.-L."/>
            <person name="Kazmierczak K.M."/>
            <person name="Andrzejewski T.M."/>
            <person name="Davidsen T.M."/>
            <person name="Wayne K.J."/>
            <person name="Tettelin H."/>
            <person name="Glass J.I."/>
            <person name="Rusch D."/>
            <person name="Podicherti R."/>
            <person name="Tsui H.-C.T."/>
            <person name="Winkler M.E."/>
        </authorList>
    </citation>
    <scope>NUCLEOTIDE SEQUENCE</scope>
</reference>
<dbReference type="InterPro" id="IPR002789">
    <property type="entry name" value="HerA_central"/>
</dbReference>
<dbReference type="AlphaFoldDB" id="A0A383DDF2"/>
<proteinExistence type="predicted"/>
<dbReference type="Pfam" id="PF01935">
    <property type="entry name" value="DUF87"/>
    <property type="match status" value="1"/>
</dbReference>
<name>A0A383DDF2_9ZZZZ</name>
<dbReference type="PANTHER" id="PTHR30121:SF6">
    <property type="entry name" value="SLR6007 PROTEIN"/>
    <property type="match status" value="1"/>
</dbReference>
<protein>
    <recommendedName>
        <fullName evidence="1">Helicase HerA central domain-containing protein</fullName>
    </recommendedName>
</protein>
<accession>A0A383DDF2</accession>
<evidence type="ECO:0000313" key="2">
    <source>
        <dbReference type="EMBL" id="SVE42527.1"/>
    </source>
</evidence>